<keyword evidence="7 11" id="KW-1133">Transmembrane helix</keyword>
<feature type="transmembrane region" description="Helical" evidence="11">
    <location>
        <begin position="418"/>
        <end position="437"/>
    </location>
</feature>
<feature type="transmembrane region" description="Helical" evidence="11">
    <location>
        <begin position="97"/>
        <end position="118"/>
    </location>
</feature>
<comment type="subcellular location">
    <subcellularLocation>
        <location evidence="1">Cell membrane</location>
        <topology evidence="1">Multi-pass membrane protein</topology>
    </subcellularLocation>
</comment>
<comment type="caution">
    <text evidence="13">The sequence shown here is derived from an EMBL/GenBank/DDBJ whole genome shotgun (WGS) entry which is preliminary data.</text>
</comment>
<evidence type="ECO:0000256" key="7">
    <source>
        <dbReference type="ARBA" id="ARBA00022989"/>
    </source>
</evidence>
<keyword evidence="14" id="KW-1185">Reference proteome</keyword>
<feature type="transmembrane region" description="Helical" evidence="11">
    <location>
        <begin position="300"/>
        <end position="322"/>
    </location>
</feature>
<evidence type="ECO:0000259" key="12">
    <source>
        <dbReference type="PROSITE" id="PS51174"/>
    </source>
</evidence>
<protein>
    <recommendedName>
        <fullName evidence="12">Barwin domain-containing protein</fullName>
    </recommendedName>
</protein>
<keyword evidence="10" id="KW-0175">Coiled coil</keyword>
<feature type="transmembrane region" description="Helical" evidence="11">
    <location>
        <begin position="218"/>
        <end position="242"/>
    </location>
</feature>
<evidence type="ECO:0000313" key="13">
    <source>
        <dbReference type="EMBL" id="KAK5786277.1"/>
    </source>
</evidence>
<reference evidence="13 14" key="1">
    <citation type="submission" date="2023-03" db="EMBL/GenBank/DDBJ databases">
        <title>WGS of Gossypium arboreum.</title>
        <authorList>
            <person name="Yu D."/>
        </authorList>
    </citation>
    <scope>NUCLEOTIDE SEQUENCE [LARGE SCALE GENOMIC DNA]</scope>
    <source>
        <tissue evidence="13">Leaf</tissue>
    </source>
</reference>
<feature type="transmembrane region" description="Helical" evidence="11">
    <location>
        <begin position="57"/>
        <end position="77"/>
    </location>
</feature>
<dbReference type="PRINTS" id="PR00602">
    <property type="entry name" value="BARWIN"/>
</dbReference>
<organism evidence="13 14">
    <name type="scientific">Gossypium arboreum</name>
    <name type="common">Tree cotton</name>
    <name type="synonym">Gossypium nanking</name>
    <dbReference type="NCBI Taxonomy" id="29729"/>
    <lineage>
        <taxon>Eukaryota</taxon>
        <taxon>Viridiplantae</taxon>
        <taxon>Streptophyta</taxon>
        <taxon>Embryophyta</taxon>
        <taxon>Tracheophyta</taxon>
        <taxon>Spermatophyta</taxon>
        <taxon>Magnoliopsida</taxon>
        <taxon>eudicotyledons</taxon>
        <taxon>Gunneridae</taxon>
        <taxon>Pentapetalae</taxon>
        <taxon>rosids</taxon>
        <taxon>malvids</taxon>
        <taxon>Malvales</taxon>
        <taxon>Malvaceae</taxon>
        <taxon>Malvoideae</taxon>
        <taxon>Gossypium</taxon>
    </lineage>
</organism>
<feature type="transmembrane region" description="Helical" evidence="11">
    <location>
        <begin position="386"/>
        <end position="406"/>
    </location>
</feature>
<dbReference type="InterPro" id="IPR053952">
    <property type="entry name" value="K_trans_C"/>
</dbReference>
<evidence type="ECO:0000256" key="10">
    <source>
        <dbReference type="SAM" id="Coils"/>
    </source>
</evidence>
<feature type="transmembrane region" description="Helical" evidence="11">
    <location>
        <begin position="473"/>
        <end position="489"/>
    </location>
</feature>
<keyword evidence="5 11" id="KW-0812">Transmembrane</keyword>
<dbReference type="InterPro" id="IPR003855">
    <property type="entry name" value="K+_transporter"/>
</dbReference>
<keyword evidence="6" id="KW-0630">Potassium</keyword>
<dbReference type="SUPFAM" id="SSF50685">
    <property type="entry name" value="Barwin-like endoglucanases"/>
    <property type="match status" value="1"/>
</dbReference>
<evidence type="ECO:0000256" key="8">
    <source>
        <dbReference type="ARBA" id="ARBA00023065"/>
    </source>
</evidence>
<evidence type="ECO:0000256" key="3">
    <source>
        <dbReference type="ARBA" id="ARBA00022448"/>
    </source>
</evidence>
<gene>
    <name evidence="13" type="ORF">PVK06_040910</name>
</gene>
<dbReference type="InterPro" id="IPR001153">
    <property type="entry name" value="Barwin_dom"/>
</dbReference>
<evidence type="ECO:0000256" key="6">
    <source>
        <dbReference type="ARBA" id="ARBA00022958"/>
    </source>
</evidence>
<evidence type="ECO:0000256" key="11">
    <source>
        <dbReference type="SAM" id="Phobius"/>
    </source>
</evidence>
<dbReference type="Gene3D" id="2.40.40.10">
    <property type="entry name" value="RlpA-like domain"/>
    <property type="match status" value="1"/>
</dbReference>
<dbReference type="EMBL" id="JARKNE010000011">
    <property type="protein sequence ID" value="KAK5786277.1"/>
    <property type="molecule type" value="Genomic_DNA"/>
</dbReference>
<name>A0ABR0N6R2_GOSAR</name>
<feature type="transmembrane region" description="Helical" evidence="11">
    <location>
        <begin position="254"/>
        <end position="274"/>
    </location>
</feature>
<sequence length="840" mass="95064">MSNATAEEEDIRVDIPMSDDQLKRNIRPILHKPYGSMDLVFVKAPANHGSHSKDSNWWVVLNLAFQSIGIVYGDLGTSPLYVYPSIFSNGIKHRDDILGALSLVFYTLTFLPLVKYVFVVLRAKDNGEGGTFALYSLICRYARVSLIPSQQAEDREVSNYKLELPSKRLKLASVLKSSLEKSQFAKIFLLLVTMLGTSMVIGDSIFTPSISGNSLITFSYLVLYTDMIAGISVVILIFLFMIQRFGTHRVSYTFTPVLCVWFVLIGVIGFYNIIKHDTTVLKAINPMYIVEYFIRNKKDAWISLGGVVLCTTGAEALFADLGHFSVRAIQVSPLYWPMFIVSILAAAIASQAMISGTFSIVHQSLSLGCFPPVKVVYTSANHEGQVYIPAINYILMLACIGVTAGFKSTVKIGNAYGTAVVFVMTLTSSLLVLVMIMIWKTNIFLIILYILTIGFVELLYLSSVLYKFTSGGYLPLALSAVLMIIMYVWNDVYRRKYHYELDHKISPARLKEISANKNMSRIPGLAMFYSELVHGIPPTFEHYVSNVPALHSIIVFVSMKSLHINKVPPEERHFFRRVEPRELFTFRCVVRYGYKDVREVAFEETLVTKLKEFIQEEILLQNQMLSTIGNNTEKGTESEGEIIERNNDVANAKQLEEEIMQQEIEQVQKEWEEAGIVHMIGESEVIAKKEANIMKRMVIDHAYNFLKRNWEQQWPSNVVGKLVEPYALITYVAANMDGVGTPILLFTGKKLSEQLQKWPSSPYRKRSDCEVYLPFLQSKAKWMGFDGRESYCSTWDANKPYSWRSKYGWTAFCGPVGPSFPADCGSYLRVRNTQGLELKK</sequence>
<dbReference type="Pfam" id="PF02705">
    <property type="entry name" value="K_trans"/>
    <property type="match status" value="2"/>
</dbReference>
<dbReference type="Pfam" id="PF22776">
    <property type="entry name" value="K_trans_C"/>
    <property type="match status" value="1"/>
</dbReference>
<comment type="similarity">
    <text evidence="2">Belongs to the HAK/KUP transporter (TC 2.A.72.3) family.</text>
</comment>
<keyword evidence="4" id="KW-0633">Potassium transport</keyword>
<feature type="transmembrane region" description="Helical" evidence="11">
    <location>
        <begin position="334"/>
        <end position="354"/>
    </location>
</feature>
<evidence type="ECO:0000256" key="5">
    <source>
        <dbReference type="ARBA" id="ARBA00022692"/>
    </source>
</evidence>
<keyword evidence="3" id="KW-0813">Transport</keyword>
<keyword evidence="8" id="KW-0406">Ion transport</keyword>
<dbReference type="Pfam" id="PF00967">
    <property type="entry name" value="Barwin"/>
    <property type="match status" value="1"/>
</dbReference>
<evidence type="ECO:0000256" key="4">
    <source>
        <dbReference type="ARBA" id="ARBA00022538"/>
    </source>
</evidence>
<feature type="transmembrane region" description="Helical" evidence="11">
    <location>
        <begin position="187"/>
        <end position="206"/>
    </location>
</feature>
<dbReference type="PANTHER" id="PTHR30540">
    <property type="entry name" value="OSMOTIC STRESS POTASSIUM TRANSPORTER"/>
    <property type="match status" value="1"/>
</dbReference>
<proteinExistence type="inferred from homology"/>
<feature type="transmembrane region" description="Helical" evidence="11">
    <location>
        <begin position="443"/>
        <end position="461"/>
    </location>
</feature>
<evidence type="ECO:0000256" key="2">
    <source>
        <dbReference type="ARBA" id="ARBA00008440"/>
    </source>
</evidence>
<evidence type="ECO:0000256" key="9">
    <source>
        <dbReference type="ARBA" id="ARBA00023136"/>
    </source>
</evidence>
<dbReference type="InterPro" id="IPR036908">
    <property type="entry name" value="RlpA-like_sf"/>
</dbReference>
<feature type="domain" description="Barwin" evidence="12">
    <location>
        <begin position="763"/>
        <end position="840"/>
    </location>
</feature>
<dbReference type="PANTHER" id="PTHR30540:SF99">
    <property type="entry name" value="POTASSIUM TRANSPORTER"/>
    <property type="match status" value="1"/>
</dbReference>
<keyword evidence="9 11" id="KW-0472">Membrane</keyword>
<dbReference type="InterPro" id="IPR053951">
    <property type="entry name" value="K_trans_N"/>
</dbReference>
<accession>A0ABR0N6R2</accession>
<evidence type="ECO:0000313" key="14">
    <source>
        <dbReference type="Proteomes" id="UP001358586"/>
    </source>
</evidence>
<feature type="coiled-coil region" evidence="10">
    <location>
        <begin position="645"/>
        <end position="672"/>
    </location>
</feature>
<dbReference type="Proteomes" id="UP001358586">
    <property type="component" value="Chromosome 11"/>
</dbReference>
<dbReference type="PROSITE" id="PS51174">
    <property type="entry name" value="BARWIN_3"/>
    <property type="match status" value="1"/>
</dbReference>
<evidence type="ECO:0000256" key="1">
    <source>
        <dbReference type="ARBA" id="ARBA00004651"/>
    </source>
</evidence>